<sequence>MKQTLTALGLMLVTAAAGAADFTAQDLEGLKLDTRQKAMPVLPQVVGMATAEVQQRGAAQAIPVCKEKAPQALQRKAEETGWRLSRVSLKTRNPERGRPDAWEARHLAEFNIRAARGEKPEALEVGEVVRDSQGKPEFRYLRAIPVGPFCVQCHGVGDQVSQDLRASLARDYPQDQALGYSVGQIRGALSVRRPL</sequence>
<dbReference type="Pfam" id="PF11845">
    <property type="entry name" value="Tll0287-like"/>
    <property type="match status" value="1"/>
</dbReference>
<evidence type="ECO:0000313" key="4">
    <source>
        <dbReference type="Proteomes" id="UP000672097"/>
    </source>
</evidence>
<feature type="signal peptide" evidence="1">
    <location>
        <begin position="1"/>
        <end position="19"/>
    </location>
</feature>
<protein>
    <submittedName>
        <fullName evidence="3">DUF3365 domain-containing protein</fullName>
    </submittedName>
</protein>
<name>A0ABS5DVZ1_9BURK</name>
<accession>A0ABS5DVZ1</accession>
<keyword evidence="1" id="KW-0732">Signal</keyword>
<comment type="caution">
    <text evidence="3">The sequence shown here is derived from an EMBL/GenBank/DDBJ whole genome shotgun (WGS) entry which is preliminary data.</text>
</comment>
<dbReference type="Proteomes" id="UP000672097">
    <property type="component" value="Unassembled WGS sequence"/>
</dbReference>
<keyword evidence="4" id="KW-1185">Reference proteome</keyword>
<feature type="domain" description="Tll0287-like" evidence="2">
    <location>
        <begin position="36"/>
        <end position="194"/>
    </location>
</feature>
<dbReference type="EMBL" id="JAGQDG010000003">
    <property type="protein sequence ID" value="MBQ0935318.1"/>
    <property type="molecule type" value="Genomic_DNA"/>
</dbReference>
<organism evidence="3 4">
    <name type="scientific">Ideonella paludis</name>
    <dbReference type="NCBI Taxonomy" id="1233411"/>
    <lineage>
        <taxon>Bacteria</taxon>
        <taxon>Pseudomonadati</taxon>
        <taxon>Pseudomonadota</taxon>
        <taxon>Betaproteobacteria</taxon>
        <taxon>Burkholderiales</taxon>
        <taxon>Sphaerotilaceae</taxon>
        <taxon>Ideonella</taxon>
    </lineage>
</organism>
<evidence type="ECO:0000313" key="3">
    <source>
        <dbReference type="EMBL" id="MBQ0935318.1"/>
    </source>
</evidence>
<evidence type="ECO:0000259" key="2">
    <source>
        <dbReference type="Pfam" id="PF11845"/>
    </source>
</evidence>
<evidence type="ECO:0000256" key="1">
    <source>
        <dbReference type="SAM" id="SignalP"/>
    </source>
</evidence>
<dbReference type="InterPro" id="IPR021796">
    <property type="entry name" value="Tll0287-like_dom"/>
</dbReference>
<dbReference type="RefSeq" id="WP_210808174.1">
    <property type="nucleotide sequence ID" value="NZ_JAGQDG010000003.1"/>
</dbReference>
<proteinExistence type="predicted"/>
<feature type="chain" id="PRO_5046700123" evidence="1">
    <location>
        <begin position="20"/>
        <end position="195"/>
    </location>
</feature>
<reference evidence="3 4" key="1">
    <citation type="submission" date="2021-04" db="EMBL/GenBank/DDBJ databases">
        <title>The genome sequence of type strain Ideonella paludis KCTC 32238.</title>
        <authorList>
            <person name="Liu Y."/>
        </authorList>
    </citation>
    <scope>NUCLEOTIDE SEQUENCE [LARGE SCALE GENOMIC DNA]</scope>
    <source>
        <strain evidence="3 4">KCTC 32238</strain>
    </source>
</reference>
<gene>
    <name evidence="3" type="ORF">KAK11_08265</name>
</gene>